<dbReference type="Pfam" id="PF02386">
    <property type="entry name" value="TrkH"/>
    <property type="match status" value="1"/>
</dbReference>
<evidence type="ECO:0000256" key="1">
    <source>
        <dbReference type="ARBA" id="ARBA00004651"/>
    </source>
</evidence>
<keyword evidence="4 8" id="KW-0812">Transmembrane</keyword>
<evidence type="ECO:0000313" key="9">
    <source>
        <dbReference type="EMBL" id="MBN8252579.1"/>
    </source>
</evidence>
<dbReference type="InterPro" id="IPR003445">
    <property type="entry name" value="Cat_transpt"/>
</dbReference>
<evidence type="ECO:0000256" key="7">
    <source>
        <dbReference type="ARBA" id="ARBA00023136"/>
    </source>
</evidence>
<feature type="transmembrane region" description="Helical" evidence="8">
    <location>
        <begin position="320"/>
        <end position="338"/>
    </location>
</feature>
<keyword evidence="3" id="KW-1003">Cell membrane</keyword>
<reference evidence="9" key="1">
    <citation type="submission" date="2020-12" db="EMBL/GenBank/DDBJ databases">
        <title>PHA producing bacteria isolated from mangrove.</title>
        <authorList>
            <person name="Zheng W."/>
            <person name="Yu S."/>
            <person name="Huang Y."/>
        </authorList>
    </citation>
    <scope>NUCLEOTIDE SEQUENCE</scope>
    <source>
        <strain evidence="9">GN22-4</strain>
    </source>
</reference>
<dbReference type="PANTHER" id="PTHR32024">
    <property type="entry name" value="TRK SYSTEM POTASSIUM UPTAKE PROTEIN TRKG-RELATED"/>
    <property type="match status" value="1"/>
</dbReference>
<gene>
    <name evidence="9" type="ORF">JF537_13450</name>
</gene>
<dbReference type="PANTHER" id="PTHR32024:SF4">
    <property type="entry name" value="KTR SYSTEM POTASSIUM UPTAKE PROTEIN D"/>
    <property type="match status" value="1"/>
</dbReference>
<evidence type="ECO:0000256" key="3">
    <source>
        <dbReference type="ARBA" id="ARBA00022475"/>
    </source>
</evidence>
<feature type="transmembrane region" description="Helical" evidence="8">
    <location>
        <begin position="196"/>
        <end position="216"/>
    </location>
</feature>
<feature type="transmembrane region" description="Helical" evidence="8">
    <location>
        <begin position="415"/>
        <end position="435"/>
    </location>
</feature>
<evidence type="ECO:0000256" key="6">
    <source>
        <dbReference type="ARBA" id="ARBA00023065"/>
    </source>
</evidence>
<organism evidence="9 10">
    <name type="scientific">Priestia flexa</name>
    <dbReference type="NCBI Taxonomy" id="86664"/>
    <lineage>
        <taxon>Bacteria</taxon>
        <taxon>Bacillati</taxon>
        <taxon>Bacillota</taxon>
        <taxon>Bacilli</taxon>
        <taxon>Bacillales</taxon>
        <taxon>Bacillaceae</taxon>
        <taxon>Priestia</taxon>
    </lineage>
</organism>
<protein>
    <submittedName>
        <fullName evidence="9">TrkH family potassium uptake protein</fullName>
    </submittedName>
</protein>
<accession>A0A8I1MH20</accession>
<name>A0A8I1MH20_9BACI</name>
<keyword evidence="7 8" id="KW-0472">Membrane</keyword>
<feature type="transmembrane region" description="Helical" evidence="8">
    <location>
        <begin position="236"/>
        <end position="258"/>
    </location>
</feature>
<keyword evidence="5 8" id="KW-1133">Transmembrane helix</keyword>
<dbReference type="EMBL" id="JAEMWV010000006">
    <property type="protein sequence ID" value="MBN8252579.1"/>
    <property type="molecule type" value="Genomic_DNA"/>
</dbReference>
<proteinExistence type="predicted"/>
<dbReference type="GO" id="GO:0005886">
    <property type="term" value="C:plasma membrane"/>
    <property type="evidence" value="ECO:0007669"/>
    <property type="project" value="UniProtKB-SubCell"/>
</dbReference>
<evidence type="ECO:0000313" key="10">
    <source>
        <dbReference type="Proteomes" id="UP000664578"/>
    </source>
</evidence>
<keyword evidence="2" id="KW-0813">Transport</keyword>
<feature type="transmembrane region" description="Helical" evidence="8">
    <location>
        <begin position="20"/>
        <end position="42"/>
    </location>
</feature>
<dbReference type="GO" id="GO:0030001">
    <property type="term" value="P:metal ion transport"/>
    <property type="evidence" value="ECO:0007669"/>
    <property type="project" value="UniProtKB-ARBA"/>
</dbReference>
<evidence type="ECO:0000256" key="8">
    <source>
        <dbReference type="SAM" id="Phobius"/>
    </source>
</evidence>
<feature type="transmembrane region" description="Helical" evidence="8">
    <location>
        <begin position="126"/>
        <end position="153"/>
    </location>
</feature>
<evidence type="ECO:0000256" key="4">
    <source>
        <dbReference type="ARBA" id="ARBA00022692"/>
    </source>
</evidence>
<comment type="subcellular location">
    <subcellularLocation>
        <location evidence="1">Cell membrane</location>
        <topology evidence="1">Multi-pass membrane protein</topology>
    </subcellularLocation>
</comment>
<dbReference type="AlphaFoldDB" id="A0A8I1MH20"/>
<comment type="caution">
    <text evidence="9">The sequence shown here is derived from an EMBL/GenBank/DDBJ whole genome shotgun (WGS) entry which is preliminary data.</text>
</comment>
<evidence type="ECO:0000256" key="2">
    <source>
        <dbReference type="ARBA" id="ARBA00022448"/>
    </source>
</evidence>
<keyword evidence="6" id="KW-0406">Ion transport</keyword>
<feature type="transmembrane region" description="Helical" evidence="8">
    <location>
        <begin position="78"/>
        <end position="105"/>
    </location>
</feature>
<sequence>MSIMRRNWKHRIRQMSSAQIIVGFYLTAVTVGFLLLSIPAALKPGVELDLINRLFIAVSAVSVTGLTPVSTAETFSTFGYFILAFIFQIGGIGVMTLSTFIWLLIGKKIGLKERQLIMMDHNQSKLSGLVNLMRNVLLLIFAIEAIGALVLTLHFHQYYLDWKEAFLHGFFASVSATTNAGFDITGASFVPYANDYFVQVVTVLLITLGAIGFPVLIEVKHFFLKRKEKRKFQFSLFAKLTSIMFLALLAVGTLLILLLEQNAFMAGKSWHEAFFYAFFQSAATRSGGVATMDVSEFTLPTLLIMSAMMFIGASPSSVGGGIRTTTFALNILFLFYYARGSKTIKIFRREIHEDDITKSVAVSMFAIIICSTSVIILTITESFSLTEIIFEVCSAFGTTGLSMGITSGLSDVGKILIIILMFIGRIGMLVFILMLRRPKTEPDYHYPKERIIIG</sequence>
<dbReference type="Proteomes" id="UP000664578">
    <property type="component" value="Unassembled WGS sequence"/>
</dbReference>
<feature type="transmembrane region" description="Helical" evidence="8">
    <location>
        <begin position="359"/>
        <end position="379"/>
    </location>
</feature>
<dbReference type="GO" id="GO:0008324">
    <property type="term" value="F:monoatomic cation transmembrane transporter activity"/>
    <property type="evidence" value="ECO:0007669"/>
    <property type="project" value="InterPro"/>
</dbReference>
<evidence type="ECO:0000256" key="5">
    <source>
        <dbReference type="ARBA" id="ARBA00022989"/>
    </source>
</evidence>